<dbReference type="KEGG" id="asol:BEN76_11360"/>
<dbReference type="RefSeq" id="WP_004934427.1">
    <property type="nucleotide sequence ID" value="NZ_BBNM01000002.1"/>
</dbReference>
<dbReference type="Proteomes" id="UP000185674">
    <property type="component" value="Chromosome"/>
</dbReference>
<evidence type="ECO:0000313" key="1">
    <source>
        <dbReference type="EMBL" id="APV36580.1"/>
    </source>
</evidence>
<evidence type="ECO:0000313" key="2">
    <source>
        <dbReference type="Proteomes" id="UP000185674"/>
    </source>
</evidence>
<gene>
    <name evidence="1" type="ORF">BEN76_11360</name>
</gene>
<dbReference type="eggNOG" id="ENOG503296X">
    <property type="taxonomic scope" value="Bacteria"/>
</dbReference>
<sequence length="215" mass="24161">MNMMPFSSSQQIKLPHLMCMGVIGMSLTACDASNPSHEHVSSQHVRPSEMNVQIDSGKKLSDVAGQATLPVSQHAFKNAEISEDALRYVGRYHTRIACVDTAFNCPQGSAEYILTLLEDGTAHQTLVNPGRLGAEGNIKEKSAYRQDNWTLDKTHNQIVIELNEGVDIYYKIEPDQDLKLNLARTIDHEKLNPRRELEFGLIAPKQEYILEKRDD</sequence>
<proteinExistence type="predicted"/>
<dbReference type="GeneID" id="67513013"/>
<accession>A0A1P8EK30</accession>
<reference evidence="1 2" key="1">
    <citation type="submission" date="2016-08" db="EMBL/GenBank/DDBJ databases">
        <title>Complete genome sequence of Acinetobacter baylyi strain GFJ2.</title>
        <authorList>
            <person name="Tabata M."/>
            <person name="Kuboki S."/>
            <person name="Gibu N."/>
            <person name="Kinouchi Y."/>
            <person name="Vangnai A."/>
            <person name="Kasai D."/>
            <person name="Fukuda M."/>
        </authorList>
    </citation>
    <scope>NUCLEOTIDE SEQUENCE [LARGE SCALE GENOMIC DNA]</scope>
    <source>
        <strain evidence="1 2">GFJ2</strain>
    </source>
</reference>
<name>A0A1P8EK30_9GAMM</name>
<dbReference type="EMBL" id="CP016896">
    <property type="protein sequence ID" value="APV36580.1"/>
    <property type="molecule type" value="Genomic_DNA"/>
</dbReference>
<protein>
    <submittedName>
        <fullName evidence="1">Uncharacterized protein</fullName>
    </submittedName>
</protein>
<dbReference type="AlphaFoldDB" id="A0A1P8EK30"/>
<organism evidence="1 2">
    <name type="scientific">Acinetobacter soli</name>
    <dbReference type="NCBI Taxonomy" id="487316"/>
    <lineage>
        <taxon>Bacteria</taxon>
        <taxon>Pseudomonadati</taxon>
        <taxon>Pseudomonadota</taxon>
        <taxon>Gammaproteobacteria</taxon>
        <taxon>Moraxellales</taxon>
        <taxon>Moraxellaceae</taxon>
        <taxon>Acinetobacter</taxon>
    </lineage>
</organism>